<keyword evidence="2" id="KW-0697">Rotamase</keyword>
<gene>
    <name evidence="4" type="ORF">FJ651_07035</name>
</gene>
<name>A0A506PJ71_9FLAO</name>
<accession>A0A506PJ71</accession>
<dbReference type="EMBL" id="VHIQ01000003">
    <property type="protein sequence ID" value="TPV33906.1"/>
    <property type="molecule type" value="Genomic_DNA"/>
</dbReference>
<dbReference type="InterPro" id="IPR046357">
    <property type="entry name" value="PPIase_dom_sf"/>
</dbReference>
<evidence type="ECO:0000313" key="5">
    <source>
        <dbReference type="Proteomes" id="UP000317332"/>
    </source>
</evidence>
<evidence type="ECO:0000256" key="1">
    <source>
        <dbReference type="ARBA" id="ARBA00022729"/>
    </source>
</evidence>
<dbReference type="Pfam" id="PF00639">
    <property type="entry name" value="Rotamase"/>
    <property type="match status" value="2"/>
</dbReference>
<keyword evidence="2 4" id="KW-0413">Isomerase</keyword>
<evidence type="ECO:0000256" key="2">
    <source>
        <dbReference type="PROSITE-ProRule" id="PRU00278"/>
    </source>
</evidence>
<dbReference type="Proteomes" id="UP000317332">
    <property type="component" value="Unassembled WGS sequence"/>
</dbReference>
<evidence type="ECO:0000259" key="3">
    <source>
        <dbReference type="PROSITE" id="PS50198"/>
    </source>
</evidence>
<keyword evidence="1" id="KW-0732">Signal</keyword>
<proteinExistence type="predicted"/>
<dbReference type="InterPro" id="IPR050280">
    <property type="entry name" value="OMP_Chaperone_SurA"/>
</dbReference>
<dbReference type="AlphaFoldDB" id="A0A506PJ71"/>
<dbReference type="Gene3D" id="3.10.50.40">
    <property type="match status" value="2"/>
</dbReference>
<feature type="domain" description="PpiC" evidence="3">
    <location>
        <begin position="305"/>
        <end position="413"/>
    </location>
</feature>
<keyword evidence="5" id="KW-1185">Reference proteome</keyword>
<evidence type="ECO:0000313" key="4">
    <source>
        <dbReference type="EMBL" id="TPV33906.1"/>
    </source>
</evidence>
<reference evidence="4 5" key="1">
    <citation type="submission" date="2019-06" db="EMBL/GenBank/DDBJ databases">
        <title>Flavobacteriaceae Paucihalobacterium erythroidium CWB-1, complete genome.</title>
        <authorList>
            <person name="Wu S."/>
        </authorList>
    </citation>
    <scope>NUCLEOTIDE SEQUENCE [LARGE SCALE GENOMIC DNA]</scope>
    <source>
        <strain evidence="4 5">CWB-1</strain>
    </source>
</reference>
<feature type="domain" description="PpiC" evidence="3">
    <location>
        <begin position="200"/>
        <end position="302"/>
    </location>
</feature>
<dbReference type="Gene3D" id="1.10.4030.10">
    <property type="entry name" value="Porin chaperone SurA, peptide-binding domain"/>
    <property type="match status" value="1"/>
</dbReference>
<dbReference type="SUPFAM" id="SSF54534">
    <property type="entry name" value="FKBP-like"/>
    <property type="match status" value="2"/>
</dbReference>
<dbReference type="PANTHER" id="PTHR47637">
    <property type="entry name" value="CHAPERONE SURA"/>
    <property type="match status" value="1"/>
</dbReference>
<comment type="caution">
    <text evidence="4">The sequence shown here is derived from an EMBL/GenBank/DDBJ whole genome shotgun (WGS) entry which is preliminary data.</text>
</comment>
<dbReference type="OrthoDB" id="14196at2"/>
<dbReference type="InterPro" id="IPR000297">
    <property type="entry name" value="PPIase_PpiC"/>
</dbReference>
<organism evidence="4 5">
    <name type="scientific">Paucihalobacter ruber</name>
    <dbReference type="NCBI Taxonomy" id="2567861"/>
    <lineage>
        <taxon>Bacteria</taxon>
        <taxon>Pseudomonadati</taxon>
        <taxon>Bacteroidota</taxon>
        <taxon>Flavobacteriia</taxon>
        <taxon>Flavobacteriales</taxon>
        <taxon>Flavobacteriaceae</taxon>
        <taxon>Paucihalobacter</taxon>
    </lineage>
</organism>
<dbReference type="GO" id="GO:0003755">
    <property type="term" value="F:peptidyl-prolyl cis-trans isomerase activity"/>
    <property type="evidence" value="ECO:0007669"/>
    <property type="project" value="UniProtKB-KW"/>
</dbReference>
<dbReference type="PANTHER" id="PTHR47637:SF1">
    <property type="entry name" value="CHAPERONE SURA"/>
    <property type="match status" value="1"/>
</dbReference>
<protein>
    <submittedName>
        <fullName evidence="4">Peptidylprolyl isomerase</fullName>
    </submittedName>
</protein>
<dbReference type="PROSITE" id="PS50198">
    <property type="entry name" value="PPIC_PPIASE_2"/>
    <property type="match status" value="2"/>
</dbReference>
<dbReference type="InterPro" id="IPR027304">
    <property type="entry name" value="Trigger_fact/SurA_dom_sf"/>
</dbReference>
<sequence>MLTVTKNLKFITINSILALIMVFSGLNMLSAQEIIEDKPKEIAKDTIDNTKRRKIDGVAAVVGEYVLLDSDIDKEYAQIKAAGGQVKDFSRCELFGKLLEDKLYAHHAIQDSILVNELEIRGRVEQQIDGFLAQSGGTLDELLKFYNKSTEDELREEMVELNKNMQLVTEMQNKIVEEIEVTPEEVRQFFNDLDEKPIFGTELQVAQIVVIPEVTQEEIDKVIDQLSQFKKDVEEDGASFTSKVVLYTDDIASKRTGGKYTLNRKRPQMVKEFRDVAFSLQEGEISEPFKTEFGYHIIYKEKERGQEIDVRHILLRPKVTPSAIQAAREKLQAARDKIVSGELTFAEAALKYSDEVETKFEGGRLINPMTQDFNFELTRMDTQMYTEIQDLKDDEVSPILQDEDRVNAIKFKILKVTNRTDEHEADFSRDYLKIKRLALQEKQLETVSKWQDQKIKDTYIKINGEHRKCQFSGNWLKN</sequence>
<dbReference type="SUPFAM" id="SSF109998">
    <property type="entry name" value="Triger factor/SurA peptide-binding domain-like"/>
    <property type="match status" value="1"/>
</dbReference>